<dbReference type="Proteomes" id="UP001304298">
    <property type="component" value="Unassembled WGS sequence"/>
</dbReference>
<feature type="region of interest" description="Disordered" evidence="1">
    <location>
        <begin position="155"/>
        <end position="199"/>
    </location>
</feature>
<sequence length="199" mass="21124">MAEDSITVSEPAADSSVRFAVVLRGYDRHQVDEYVQALQERVARFAEGGVPQPRPPAEPAASGVGARIEKILGLAEAEAAAIRAAAEEDAEKIRADARGAAADAEDVRRTAEAEVQREARLIVTRAEEEAAEVRALHRELSADLDRIADAVAALRRPAEASEPEASTGDAEEHGEPAVPKPARRVTRRGGAAERRAGPA</sequence>
<evidence type="ECO:0000313" key="2">
    <source>
        <dbReference type="EMBL" id="MEA5362344.1"/>
    </source>
</evidence>
<evidence type="ECO:0000313" key="3">
    <source>
        <dbReference type="Proteomes" id="UP001304298"/>
    </source>
</evidence>
<dbReference type="NCBIfam" id="TIGR03544">
    <property type="entry name" value="DivI1A_domain"/>
    <property type="match status" value="1"/>
</dbReference>
<dbReference type="RefSeq" id="WP_323329828.1">
    <property type="nucleotide sequence ID" value="NZ_JAYFSI010000005.1"/>
</dbReference>
<evidence type="ECO:0000256" key="1">
    <source>
        <dbReference type="SAM" id="MobiDB-lite"/>
    </source>
</evidence>
<name>A0ABU5R9M5_9PSEU</name>
<accession>A0ABU5R9M5</accession>
<keyword evidence="3" id="KW-1185">Reference proteome</keyword>
<gene>
    <name evidence="2" type="ORF">VA596_22595</name>
</gene>
<dbReference type="EMBL" id="JAYFSI010000005">
    <property type="protein sequence ID" value="MEA5362344.1"/>
    <property type="molecule type" value="Genomic_DNA"/>
</dbReference>
<reference evidence="2 3" key="1">
    <citation type="submission" date="2023-12" db="EMBL/GenBank/DDBJ databases">
        <title>Amycolatopsis sp. V23-08.</title>
        <authorList>
            <person name="Somphong A."/>
        </authorList>
    </citation>
    <scope>NUCLEOTIDE SEQUENCE [LARGE SCALE GENOMIC DNA]</scope>
    <source>
        <strain evidence="2 3">V23-08</strain>
    </source>
</reference>
<comment type="caution">
    <text evidence="2">The sequence shown here is derived from an EMBL/GenBank/DDBJ whole genome shotgun (WGS) entry which is preliminary data.</text>
</comment>
<organism evidence="2 3">
    <name type="scientific">Amycolatopsis heterodermiae</name>
    <dbReference type="NCBI Taxonomy" id="3110235"/>
    <lineage>
        <taxon>Bacteria</taxon>
        <taxon>Bacillati</taxon>
        <taxon>Actinomycetota</taxon>
        <taxon>Actinomycetes</taxon>
        <taxon>Pseudonocardiales</taxon>
        <taxon>Pseudonocardiaceae</taxon>
        <taxon>Amycolatopsis</taxon>
    </lineage>
</organism>
<feature type="compositionally biased region" description="Basic and acidic residues" evidence="1">
    <location>
        <begin position="190"/>
        <end position="199"/>
    </location>
</feature>
<proteinExistence type="predicted"/>
<dbReference type="InterPro" id="IPR019933">
    <property type="entry name" value="DivIVA_domain"/>
</dbReference>
<protein>
    <submittedName>
        <fullName evidence="2">DivIVA domain-containing protein</fullName>
    </submittedName>
</protein>